<evidence type="ECO:0000313" key="2">
    <source>
        <dbReference type="EMBL" id="OMH83869.1"/>
    </source>
</evidence>
<accession>A0A1R1PSG5</accession>
<name>A0A1R1PSG5_ZANCU</name>
<protein>
    <submittedName>
        <fullName evidence="2">Uncharacterized protein</fullName>
    </submittedName>
</protein>
<sequence length="193" mass="22557">MLPELRLCCLILLYFVTTTKAVDEIYELAKRVLTNSESLHFNSTYAITRSLYTLRPFNRDTGILGYIKIRFSNDSEVDDTNKQTIVIKEVCTNGQNIFIEGEAWKITQARPNNSNEWYKCMYPIYPVMNKVYYPNTPVSNEQFFIRTVLCFERGRLESNDSFVRVDMYGRIDKPFQNNCASALFAPIRLRQPN</sequence>
<reference evidence="3" key="1">
    <citation type="submission" date="2017-01" db="EMBL/GenBank/DDBJ databases">
        <authorList>
            <person name="Wang Y."/>
            <person name="White M."/>
            <person name="Kvist S."/>
            <person name="Moncalvo J.-M."/>
        </authorList>
    </citation>
    <scope>NUCLEOTIDE SEQUENCE [LARGE SCALE GENOMIC DNA]</scope>
    <source>
        <strain evidence="3">COL-18-3</strain>
    </source>
</reference>
<evidence type="ECO:0000313" key="3">
    <source>
        <dbReference type="Proteomes" id="UP000188320"/>
    </source>
</evidence>
<evidence type="ECO:0000256" key="1">
    <source>
        <dbReference type="SAM" id="SignalP"/>
    </source>
</evidence>
<keyword evidence="1" id="KW-0732">Signal</keyword>
<dbReference type="AlphaFoldDB" id="A0A1R1PSG5"/>
<keyword evidence="3" id="KW-1185">Reference proteome</keyword>
<feature type="signal peptide" evidence="1">
    <location>
        <begin position="1"/>
        <end position="21"/>
    </location>
</feature>
<organism evidence="2 3">
    <name type="scientific">Zancudomyces culisetae</name>
    <name type="common">Gut fungus</name>
    <name type="synonym">Smittium culisetae</name>
    <dbReference type="NCBI Taxonomy" id="1213189"/>
    <lineage>
        <taxon>Eukaryota</taxon>
        <taxon>Fungi</taxon>
        <taxon>Fungi incertae sedis</taxon>
        <taxon>Zoopagomycota</taxon>
        <taxon>Kickxellomycotina</taxon>
        <taxon>Harpellomycetes</taxon>
        <taxon>Harpellales</taxon>
        <taxon>Legeriomycetaceae</taxon>
        <taxon>Zancudomyces</taxon>
    </lineage>
</organism>
<dbReference type="Proteomes" id="UP000188320">
    <property type="component" value="Unassembled WGS sequence"/>
</dbReference>
<dbReference type="EMBL" id="LSSK01000296">
    <property type="protein sequence ID" value="OMH83869.1"/>
    <property type="molecule type" value="Genomic_DNA"/>
</dbReference>
<feature type="chain" id="PRO_5010199770" evidence="1">
    <location>
        <begin position="22"/>
        <end position="193"/>
    </location>
</feature>
<comment type="caution">
    <text evidence="2">The sequence shown here is derived from an EMBL/GenBank/DDBJ whole genome shotgun (WGS) entry which is preliminary data.</text>
</comment>
<gene>
    <name evidence="2" type="ORF">AX774_g2624</name>
</gene>
<proteinExistence type="predicted"/>